<keyword evidence="4" id="KW-1185">Reference proteome</keyword>
<sequence length="74" mass="7416">MDTAAKKTLRRAELVVASIALAAGLAAGLTACNPGAQTGPYRDSPAPTLSPTPTQSIFPTPVPTTVDDSGTLHG</sequence>
<comment type="caution">
    <text evidence="3">The sequence shown here is derived from an EMBL/GenBank/DDBJ whole genome shotgun (WGS) entry which is preliminary data.</text>
</comment>
<feature type="compositionally biased region" description="Polar residues" evidence="1">
    <location>
        <begin position="47"/>
        <end position="58"/>
    </location>
</feature>
<feature type="chain" id="PRO_5045367122" evidence="2">
    <location>
        <begin position="23"/>
        <end position="74"/>
    </location>
</feature>
<evidence type="ECO:0000256" key="1">
    <source>
        <dbReference type="SAM" id="MobiDB-lite"/>
    </source>
</evidence>
<proteinExistence type="predicted"/>
<dbReference type="RefSeq" id="WP_259537109.1">
    <property type="nucleotide sequence ID" value="NZ_JANLCJ010000001.1"/>
</dbReference>
<evidence type="ECO:0000256" key="2">
    <source>
        <dbReference type="SAM" id="SignalP"/>
    </source>
</evidence>
<feature type="signal peptide" evidence="2">
    <location>
        <begin position="1"/>
        <end position="22"/>
    </location>
</feature>
<dbReference type="PROSITE" id="PS51257">
    <property type="entry name" value="PROKAR_LIPOPROTEIN"/>
    <property type="match status" value="1"/>
</dbReference>
<accession>A0ABT2GX10</accession>
<organism evidence="3 4">
    <name type="scientific">Herbiconiux daphne</name>
    <dbReference type="NCBI Taxonomy" id="2970914"/>
    <lineage>
        <taxon>Bacteria</taxon>
        <taxon>Bacillati</taxon>
        <taxon>Actinomycetota</taxon>
        <taxon>Actinomycetes</taxon>
        <taxon>Micrococcales</taxon>
        <taxon>Microbacteriaceae</taxon>
        <taxon>Herbiconiux</taxon>
    </lineage>
</organism>
<dbReference type="Proteomes" id="UP001165586">
    <property type="component" value="Unassembled WGS sequence"/>
</dbReference>
<evidence type="ECO:0000313" key="4">
    <source>
        <dbReference type="Proteomes" id="UP001165586"/>
    </source>
</evidence>
<protein>
    <submittedName>
        <fullName evidence="3">Uncharacterized protein</fullName>
    </submittedName>
</protein>
<reference evidence="3" key="1">
    <citation type="submission" date="2022-08" db="EMBL/GenBank/DDBJ databases">
        <authorList>
            <person name="Deng Y."/>
            <person name="Han X.-F."/>
            <person name="Zhang Y.-Q."/>
        </authorList>
    </citation>
    <scope>NUCLEOTIDE SEQUENCE</scope>
    <source>
        <strain evidence="3">CPCC 203386</strain>
    </source>
</reference>
<dbReference type="EMBL" id="JANLCJ010000001">
    <property type="protein sequence ID" value="MCS5732484.1"/>
    <property type="molecule type" value="Genomic_DNA"/>
</dbReference>
<keyword evidence="2" id="KW-0732">Signal</keyword>
<evidence type="ECO:0000313" key="3">
    <source>
        <dbReference type="EMBL" id="MCS5732484.1"/>
    </source>
</evidence>
<feature type="region of interest" description="Disordered" evidence="1">
    <location>
        <begin position="33"/>
        <end position="74"/>
    </location>
</feature>
<gene>
    <name evidence="3" type="ORF">N1032_01830</name>
</gene>
<name>A0ABT2GX10_9MICO</name>